<feature type="compositionally biased region" description="Low complexity" evidence="1">
    <location>
        <begin position="191"/>
        <end position="212"/>
    </location>
</feature>
<geneLocation type="plasmid" evidence="3">
    <name>unnamed1</name>
</geneLocation>
<dbReference type="AlphaFoldDB" id="A0A010RP43"/>
<comment type="caution">
    <text evidence="3">The sequence shown here is derived from an EMBL/GenBank/DDBJ whole genome shotgun (WGS) entry which is preliminary data.</text>
</comment>
<evidence type="ECO:0000313" key="4">
    <source>
        <dbReference type="Proteomes" id="UP000022611"/>
    </source>
</evidence>
<keyword evidence="3" id="KW-0482">Metalloprotease</keyword>
<dbReference type="OrthoDB" id="5298817at2"/>
<sequence length="259" mass="29080">MSLLPTHEVYAELQLAYEHFNVQLFDGQLPDCLITLQRERRTYGYFSRKRFARRSGEMTDEIAMNPGYFAIRSLRKTLSVLAHEMVHLWQFHFGAPGRRGYHNKEWAARMEALGLMPSNTGAPGGKRLGEQMDHYIIPGGRFDVSCAELLTRDFSLSWYDRFPPERPQIDPPTGSNGRGFVDDVDGEDEGQGQSVDQGGDDLGPLGELVELPPEVPPNRSNRVKYRCPKCATQVWGKPELAILCGGEHCGGSPFQPVAR</sequence>
<dbReference type="InterPro" id="IPR006640">
    <property type="entry name" value="SprT-like_domain"/>
</dbReference>
<evidence type="ECO:0000313" key="3">
    <source>
        <dbReference type="EMBL" id="EXF90889.1"/>
    </source>
</evidence>
<dbReference type="RefSeq" id="WP_019692577.1">
    <property type="nucleotide sequence ID" value="NZ_AFOY02000032.1"/>
</dbReference>
<dbReference type="Pfam" id="PF10263">
    <property type="entry name" value="SprT-like"/>
    <property type="match status" value="1"/>
</dbReference>
<dbReference type="HOGENOM" id="CLU_068645_0_0_6"/>
<dbReference type="GO" id="GO:0008237">
    <property type="term" value="F:metallopeptidase activity"/>
    <property type="evidence" value="ECO:0007669"/>
    <property type="project" value="UniProtKB-KW"/>
</dbReference>
<organism evidence="3 4">
    <name type="scientific">Pseudomonas fluorescens HK44</name>
    <dbReference type="NCBI Taxonomy" id="1042209"/>
    <lineage>
        <taxon>Bacteria</taxon>
        <taxon>Pseudomonadati</taxon>
        <taxon>Pseudomonadota</taxon>
        <taxon>Gammaproteobacteria</taxon>
        <taxon>Pseudomonadales</taxon>
        <taxon>Pseudomonadaceae</taxon>
        <taxon>Pseudomonas</taxon>
    </lineage>
</organism>
<dbReference type="GO" id="GO:0006950">
    <property type="term" value="P:response to stress"/>
    <property type="evidence" value="ECO:0007669"/>
    <property type="project" value="UniProtKB-ARBA"/>
</dbReference>
<dbReference type="PATRIC" id="fig|1042209.11.peg.152"/>
<feature type="region of interest" description="Disordered" evidence="1">
    <location>
        <begin position="163"/>
        <end position="218"/>
    </location>
</feature>
<dbReference type="eggNOG" id="COG3091">
    <property type="taxonomic scope" value="Bacteria"/>
</dbReference>
<evidence type="ECO:0000259" key="2">
    <source>
        <dbReference type="Pfam" id="PF10263"/>
    </source>
</evidence>
<dbReference type="GO" id="GO:0006508">
    <property type="term" value="P:proteolysis"/>
    <property type="evidence" value="ECO:0007669"/>
    <property type="project" value="UniProtKB-KW"/>
</dbReference>
<feature type="domain" description="SprT-like" evidence="2">
    <location>
        <begin position="16"/>
        <end position="115"/>
    </location>
</feature>
<keyword evidence="3" id="KW-0378">Hydrolase</keyword>
<dbReference type="EMBL" id="AFOY02000032">
    <property type="protein sequence ID" value="EXF90889.1"/>
    <property type="molecule type" value="Genomic_DNA"/>
</dbReference>
<evidence type="ECO:0000256" key="1">
    <source>
        <dbReference type="SAM" id="MobiDB-lite"/>
    </source>
</evidence>
<protein>
    <submittedName>
        <fullName evidence="3">Zinc metalloprotease</fullName>
    </submittedName>
</protein>
<name>A0A010RP43_PSEFL</name>
<accession>A0A010RP43</accession>
<proteinExistence type="predicted"/>
<keyword evidence="3" id="KW-0645">Protease</keyword>
<reference evidence="3 4" key="1">
    <citation type="journal article" date="2011" name="J. Bacteriol.">
        <title>Draft genome sequence of the polycyclic aromatic hydrocarbon-degrading, genetically engineered bioluminescent bioreporter Pseudomonas fluorescens HK44.</title>
        <authorList>
            <person name="Chauhan A."/>
            <person name="Layton A.C."/>
            <person name="Williams D.E."/>
            <person name="Smartt A.E."/>
            <person name="Ripp S."/>
            <person name="Karpinets T.V."/>
            <person name="Brown S.D."/>
            <person name="Sayler G.S."/>
        </authorList>
    </citation>
    <scope>NUCLEOTIDE SEQUENCE [LARGE SCALE GENOMIC DNA]</scope>
    <source>
        <strain evidence="3 4">HK44</strain>
        <plasmid evidence="3">unnamed1</plasmid>
    </source>
</reference>
<dbReference type="Proteomes" id="UP000022611">
    <property type="component" value="Unassembled WGS sequence"/>
</dbReference>
<keyword evidence="3" id="KW-0614">Plasmid</keyword>
<gene>
    <name evidence="3" type="ORF">HK44_029850</name>
</gene>